<comment type="caution">
    <text evidence="1">The sequence shown here is derived from an EMBL/GenBank/DDBJ whole genome shotgun (WGS) entry which is preliminary data.</text>
</comment>
<protein>
    <recommendedName>
        <fullName evidence="3">Lipoprotein</fullName>
    </recommendedName>
</protein>
<dbReference type="NCBIfam" id="NF047637">
    <property type="entry name" value="lipo_CC0125"/>
    <property type="match status" value="1"/>
</dbReference>
<dbReference type="EMBL" id="CAXAMM010017779">
    <property type="protein sequence ID" value="CAK9041880.1"/>
    <property type="molecule type" value="Genomic_DNA"/>
</dbReference>
<proteinExistence type="predicted"/>
<sequence>MTGITVFPSFARRAALKRFFVIGATALIAGCTSITPYAPADRGGQGYFDQKLETGKYRVTFEGNSVTDRATIENYVLFRAAEITLRDGYDYFSILDQNTETVSTFRTTGTTFGGRGFGRRGFFYGGGFGGFGGFGANTSTTRERLSYVIGVIIQAEKGDKPAERPDAYDARQLIDNLGPTLTYPDPN</sequence>
<name>A0ABP0LRU5_9DINO</name>
<evidence type="ECO:0000313" key="1">
    <source>
        <dbReference type="EMBL" id="CAK9041880.1"/>
    </source>
</evidence>
<organism evidence="1 2">
    <name type="scientific">Durusdinium trenchii</name>
    <dbReference type="NCBI Taxonomy" id="1381693"/>
    <lineage>
        <taxon>Eukaryota</taxon>
        <taxon>Sar</taxon>
        <taxon>Alveolata</taxon>
        <taxon>Dinophyceae</taxon>
        <taxon>Suessiales</taxon>
        <taxon>Symbiodiniaceae</taxon>
        <taxon>Durusdinium</taxon>
    </lineage>
</organism>
<keyword evidence="2" id="KW-1185">Reference proteome</keyword>
<dbReference type="Proteomes" id="UP001642464">
    <property type="component" value="Unassembled WGS sequence"/>
</dbReference>
<dbReference type="InterPro" id="IPR006311">
    <property type="entry name" value="TAT_signal"/>
</dbReference>
<reference evidence="1 2" key="1">
    <citation type="submission" date="2024-02" db="EMBL/GenBank/DDBJ databases">
        <authorList>
            <person name="Chen Y."/>
            <person name="Shah S."/>
            <person name="Dougan E. K."/>
            <person name="Thang M."/>
            <person name="Chan C."/>
        </authorList>
    </citation>
    <scope>NUCLEOTIDE SEQUENCE [LARGE SCALE GENOMIC DNA]</scope>
</reference>
<gene>
    <name evidence="1" type="ORF">SCF082_LOCUS24136</name>
</gene>
<evidence type="ECO:0008006" key="3">
    <source>
        <dbReference type="Google" id="ProtNLM"/>
    </source>
</evidence>
<evidence type="ECO:0000313" key="2">
    <source>
        <dbReference type="Proteomes" id="UP001642464"/>
    </source>
</evidence>
<dbReference type="PROSITE" id="PS51318">
    <property type="entry name" value="TAT"/>
    <property type="match status" value="1"/>
</dbReference>
<accession>A0ABP0LRU5</accession>